<dbReference type="InterPro" id="IPR013087">
    <property type="entry name" value="Znf_C2H2_type"/>
</dbReference>
<keyword evidence="4" id="KW-1185">Reference proteome</keyword>
<feature type="compositionally biased region" description="Basic and acidic residues" evidence="1">
    <location>
        <begin position="364"/>
        <end position="382"/>
    </location>
</feature>
<evidence type="ECO:0000313" key="3">
    <source>
        <dbReference type="Ensembl" id="ENSENLP00000017119.1"/>
    </source>
</evidence>
<reference evidence="3" key="1">
    <citation type="submission" date="2021-04" db="EMBL/GenBank/DDBJ databases">
        <authorList>
            <consortium name="Wellcome Sanger Institute Data Sharing"/>
        </authorList>
    </citation>
    <scope>NUCLEOTIDE SEQUENCE [LARGE SCALE GENOMIC DNA]</scope>
</reference>
<feature type="compositionally biased region" description="Basic and acidic residues" evidence="1">
    <location>
        <begin position="347"/>
        <end position="356"/>
    </location>
</feature>
<dbReference type="Ensembl" id="ENSENLT00000017742.1">
    <property type="protein sequence ID" value="ENSENLP00000017119.1"/>
    <property type="gene ID" value="ENSENLG00000007869.1"/>
</dbReference>
<feature type="region of interest" description="Disordered" evidence="1">
    <location>
        <begin position="347"/>
        <end position="408"/>
    </location>
</feature>
<evidence type="ECO:0000313" key="4">
    <source>
        <dbReference type="Proteomes" id="UP000472264"/>
    </source>
</evidence>
<name>A0A665UDE0_ECHNA</name>
<protein>
    <submittedName>
        <fullName evidence="3">Uncharacterized LOC115051504</fullName>
    </submittedName>
</protein>
<gene>
    <name evidence="3" type="primary">si:ch211-13c6.2</name>
</gene>
<dbReference type="AlphaFoldDB" id="A0A665UDE0"/>
<organism evidence="3 4">
    <name type="scientific">Echeneis naucrates</name>
    <name type="common">Live sharksucker</name>
    <dbReference type="NCBI Taxonomy" id="173247"/>
    <lineage>
        <taxon>Eukaryota</taxon>
        <taxon>Metazoa</taxon>
        <taxon>Chordata</taxon>
        <taxon>Craniata</taxon>
        <taxon>Vertebrata</taxon>
        <taxon>Euteleostomi</taxon>
        <taxon>Actinopterygii</taxon>
        <taxon>Neopterygii</taxon>
        <taxon>Teleostei</taxon>
        <taxon>Neoteleostei</taxon>
        <taxon>Acanthomorphata</taxon>
        <taxon>Carangaria</taxon>
        <taxon>Carangiformes</taxon>
        <taxon>Echeneidae</taxon>
        <taxon>Echeneis</taxon>
    </lineage>
</organism>
<feature type="compositionally biased region" description="Basic and acidic residues" evidence="1">
    <location>
        <begin position="523"/>
        <end position="547"/>
    </location>
</feature>
<dbReference type="Proteomes" id="UP000472264">
    <property type="component" value="Chromosome 11"/>
</dbReference>
<dbReference type="PROSITE" id="PS00028">
    <property type="entry name" value="ZINC_FINGER_C2H2_1"/>
    <property type="match status" value="1"/>
</dbReference>
<evidence type="ECO:0000259" key="2">
    <source>
        <dbReference type="PROSITE" id="PS00028"/>
    </source>
</evidence>
<evidence type="ECO:0000256" key="1">
    <source>
        <dbReference type="SAM" id="MobiDB-lite"/>
    </source>
</evidence>
<accession>A0A665UDE0</accession>
<sequence length="763" mass="89392">MDSFETPYDVEAEFIECTVCDKSIRGDTLYKIHLTTPGHIKKEDGLVAVGLAVRQQIVPEFKDILQYLDYLKLDEPIIGLSFLDEVPGNDQQLKYSCRLCHLTTNLPDMVHHVIGRKHRQKYVELKRPDLVTWDKQSIITQGGKIIRARAEIIERQDGRGTPNHVTKRGTDGKSNILRVSPRQRQNQDWKNTMSLMQRDLPKTKLKEYEDEYSHQEWYPSPYPEASTFHPDEPHMNRDRQMNQREDNPSCDYMEDEQYRVDYRESNTYSPDYMNPGNQKEYKKEYFYDPNRRATLESDGVTLYDPKEETQTPRDQIWHVQHYPNKAPPNLGSYAERDHLKEFYSEEVRRRQVRSDYKPSQPFHPNDEKWSLDRESAGHDRTNRARIQGSSEPEAKRRSLPTSVENDQAHGHLFNIIKDYQHQMRDPLEGVAASNPGLSRTGPPFSHRRVEVTRTVSGIPEPFRRFLTGDNNEEPLVKRKRKSRFSDATAEEVEMTKEMFSDDYRTQSPRFGGHPRPVSLQLRPESHGTKHPDLYTESQSPRHAEMDQRGGSGSQVVFDVLKNIEIETPEEADFLKHKLCSLLREFKSKKSEMALQNSEGGALMNNYKTMNPDPQLSLRHQYERTFRQDLDLRKQDYHFKDDSRGRDWKQHERIPGERLQEQHHYIGNEPRQPNRVRYEGVPGCPEKAWTHHATHPDESGHYSQRFQEPMFPSDYQPATTEYFHSNSSSSSLLREQDTKMHRGPQYSKNLDKITSTLLELVARK</sequence>
<feature type="region of interest" description="Disordered" evidence="1">
    <location>
        <begin position="502"/>
        <end position="550"/>
    </location>
</feature>
<reference evidence="3" key="2">
    <citation type="submission" date="2025-08" db="UniProtKB">
        <authorList>
            <consortium name="Ensembl"/>
        </authorList>
    </citation>
    <scope>IDENTIFICATION</scope>
</reference>
<dbReference type="InParanoid" id="A0A665UDE0"/>
<dbReference type="OMA" id="HGEPRHS"/>
<feature type="domain" description="C2H2-type" evidence="2">
    <location>
        <begin position="17"/>
        <end position="39"/>
    </location>
</feature>
<dbReference type="OrthoDB" id="5877502at2759"/>
<dbReference type="FunCoup" id="A0A665UDE0">
    <property type="interactions" value="100"/>
</dbReference>
<proteinExistence type="predicted"/>
<reference evidence="3" key="3">
    <citation type="submission" date="2025-09" db="UniProtKB">
        <authorList>
            <consortium name="Ensembl"/>
        </authorList>
    </citation>
    <scope>IDENTIFICATION</scope>
</reference>